<protein>
    <submittedName>
        <fullName evidence="1">Uncharacterized protein</fullName>
    </submittedName>
</protein>
<evidence type="ECO:0000313" key="1">
    <source>
        <dbReference type="EMBL" id="AZL70105.1"/>
    </source>
</evidence>
<dbReference type="Proteomes" id="UP000268230">
    <property type="component" value="Chromosome"/>
</dbReference>
<dbReference type="EMBL" id="CP034338">
    <property type="protein sequence ID" value="AZL70105.1"/>
    <property type="molecule type" value="Genomic_DNA"/>
</dbReference>
<dbReference type="OrthoDB" id="7210418at2"/>
<sequence length="325" mass="38110">MSDLKMVQLVSFRNAAGDLGFFQKDGNHVYLSLRQQGSLHVISEANSWQAWSEYSQAVQKNGDTAEITTDAIRYYLIRHAETIDIEIVEMHAIKNPGAYYPRIAREKIHFNYVSNEFQQDIRAYRTIQEGLDTLFNYIEPTAHNLNVYGHKIRELLILSCTEVEHLLLKMLTDNGYARKDRYSTNDYIKCKEILGLGEYKTILNSYRDLKIFQPFASWCKKSPTQTLPWYNAYNAVKHNRSDNIQSANLEHLLDAISAIHILLESQYGQGIFQRWTSRTDDRSIFNTTTAPRWRCDQVQAPIFVLGWEMKYEWPERRKYFEDHAE</sequence>
<evidence type="ECO:0000313" key="2">
    <source>
        <dbReference type="Proteomes" id="UP000268230"/>
    </source>
</evidence>
<dbReference type="KEGG" id="pory:EJA05_21325"/>
<name>A0A3Q8U395_9PSED</name>
<organism evidence="1 2">
    <name type="scientific">Pseudomonas entomophila</name>
    <dbReference type="NCBI Taxonomy" id="312306"/>
    <lineage>
        <taxon>Bacteria</taxon>
        <taxon>Pseudomonadati</taxon>
        <taxon>Pseudomonadota</taxon>
        <taxon>Gammaproteobacteria</taxon>
        <taxon>Pseudomonadales</taxon>
        <taxon>Pseudomonadaceae</taxon>
        <taxon>Pseudomonas</taxon>
    </lineage>
</organism>
<reference evidence="1 2" key="1">
    <citation type="submission" date="2018-12" db="EMBL/GenBank/DDBJ databases">
        <authorList>
            <person name="Li S."/>
            <person name="Yang R."/>
            <person name="Chen G."/>
            <person name="Zou L."/>
            <person name="Zhang C."/>
            <person name="Chen Y."/>
            <person name="Liu Z."/>
            <person name="Li Y."/>
            <person name="Yan Y."/>
            <person name="Huang M."/>
            <person name="Chen T."/>
        </authorList>
    </citation>
    <scope>NUCLEOTIDE SEQUENCE [LARGE SCALE GENOMIC DNA]</scope>
    <source>
        <strain evidence="1 2">1257</strain>
    </source>
</reference>
<dbReference type="AlphaFoldDB" id="A0A3Q8U395"/>
<accession>A0A3Q8U395</accession>
<proteinExistence type="predicted"/>
<gene>
    <name evidence="1" type="ORF">EJA05_21325</name>
</gene>